<reference evidence="3" key="1">
    <citation type="journal article" date="2014" name="Genome Biol. Evol.">
        <title>Pangenome evidence for extensive interdomain horizontal transfer affecting lineage core and shell genes in uncultured planktonic thaumarchaeota and euryarchaeota.</title>
        <authorList>
            <person name="Deschamps P."/>
            <person name="Zivanovic Y."/>
            <person name="Moreira D."/>
            <person name="Rodriguez-Valera F."/>
            <person name="Lopez-Garcia P."/>
        </authorList>
    </citation>
    <scope>NUCLEOTIDE SEQUENCE</scope>
</reference>
<dbReference type="InterPro" id="IPR007527">
    <property type="entry name" value="Znf_SWIM"/>
</dbReference>
<evidence type="ECO:0000313" key="3">
    <source>
        <dbReference type="EMBL" id="AIF08281.1"/>
    </source>
</evidence>
<dbReference type="EMBL" id="KF900826">
    <property type="protein sequence ID" value="AIF08281.1"/>
    <property type="molecule type" value="Genomic_DNA"/>
</dbReference>
<keyword evidence="1" id="KW-0863">Zinc-finger</keyword>
<dbReference type="GO" id="GO:0000724">
    <property type="term" value="P:double-strand break repair via homologous recombination"/>
    <property type="evidence" value="ECO:0007669"/>
    <property type="project" value="TreeGrafter"/>
</dbReference>
<dbReference type="PANTHER" id="PTHR28498">
    <property type="entry name" value="ZINC FINGER SWIM DOMAIN-CONTAINING PROTEIN 7"/>
    <property type="match status" value="1"/>
</dbReference>
<feature type="domain" description="SWIM-type" evidence="2">
    <location>
        <begin position="30"/>
        <end position="75"/>
    </location>
</feature>
<protein>
    <recommendedName>
        <fullName evidence="2">SWIM-type domain-containing protein</fullName>
    </recommendedName>
</protein>
<organism evidence="3">
    <name type="scientific">uncultured marine thaumarchaeote KM3_28_B05</name>
    <dbReference type="NCBI Taxonomy" id="1456111"/>
    <lineage>
        <taxon>Archaea</taxon>
        <taxon>Nitrososphaerota</taxon>
        <taxon>environmental samples</taxon>
    </lineage>
</organism>
<proteinExistence type="predicted"/>
<dbReference type="AlphaFoldDB" id="A0A075GWR5"/>
<sequence length="100" mass="11903">MNEKSKKIKSVITEKRIKLHYFLPSNRKIWTVVGKEKEHWLEPDLKFCSCAGFYFGMLKNKKPCYHIDSIQIAKKEEQYECIEFSDDEFESFMSGLINDL</sequence>
<accession>A0A075GWR5</accession>
<name>A0A075GWR5_9ARCH</name>
<keyword evidence="1" id="KW-0862">Zinc</keyword>
<dbReference type="PROSITE" id="PS50966">
    <property type="entry name" value="ZF_SWIM"/>
    <property type="match status" value="1"/>
</dbReference>
<dbReference type="GO" id="GO:0008270">
    <property type="term" value="F:zinc ion binding"/>
    <property type="evidence" value="ECO:0007669"/>
    <property type="project" value="UniProtKB-KW"/>
</dbReference>
<dbReference type="PANTHER" id="PTHR28498:SF1">
    <property type="entry name" value="ZINC FINGER SWIM DOMAIN-CONTAINING PROTEIN 7"/>
    <property type="match status" value="1"/>
</dbReference>
<evidence type="ECO:0000256" key="1">
    <source>
        <dbReference type="PROSITE-ProRule" id="PRU00325"/>
    </source>
</evidence>
<keyword evidence="1" id="KW-0479">Metal-binding</keyword>
<evidence type="ECO:0000259" key="2">
    <source>
        <dbReference type="PROSITE" id="PS50966"/>
    </source>
</evidence>